<gene>
    <name evidence="3" type="ORF">niasHT_013390</name>
</gene>
<comment type="caution">
    <text evidence="3">The sequence shown here is derived from an EMBL/GenBank/DDBJ whole genome shotgun (WGS) entry which is preliminary data.</text>
</comment>
<evidence type="ECO:0000259" key="2">
    <source>
        <dbReference type="PROSITE" id="PS50222"/>
    </source>
</evidence>
<reference evidence="3 4" key="1">
    <citation type="submission" date="2024-10" db="EMBL/GenBank/DDBJ databases">
        <authorList>
            <person name="Kim D."/>
        </authorList>
    </citation>
    <scope>NUCLEOTIDE SEQUENCE [LARGE SCALE GENOMIC DNA]</scope>
    <source>
        <strain evidence="3">BH-2024</strain>
    </source>
</reference>
<dbReference type="Proteomes" id="UP001620626">
    <property type="component" value="Unassembled WGS sequence"/>
</dbReference>
<feature type="signal peptide" evidence="1">
    <location>
        <begin position="1"/>
        <end position="24"/>
    </location>
</feature>
<dbReference type="InterPro" id="IPR011992">
    <property type="entry name" value="EF-hand-dom_pair"/>
</dbReference>
<dbReference type="AlphaFoldDB" id="A0ABD2LFI6"/>
<dbReference type="Gene3D" id="1.10.238.10">
    <property type="entry name" value="EF-hand"/>
    <property type="match status" value="1"/>
</dbReference>
<dbReference type="EMBL" id="JBICBT010000454">
    <property type="protein sequence ID" value="KAL3113154.1"/>
    <property type="molecule type" value="Genomic_DNA"/>
</dbReference>
<keyword evidence="4" id="KW-1185">Reference proteome</keyword>
<accession>A0ABD2LFI6</accession>
<sequence>MAFFRNFLSIGVIFFANIIPRAFPCTNEIAYVPGCCYDQITFTCVVDVPGPDCNMFGRNCVVCEFDISKDKSKKCFLSATRCSCYYCCEKQYAQYCPEGCEYCLKDGEGGCPENSKPNARLASSKYSSEIGLTENSPFVNSLKKVETARKHFDTIDADKSGTISMKEAIAYLVETKNGTSADHLANNNEWFGKMDSNGNSQIEPMEFDRSLI</sequence>
<dbReference type="PROSITE" id="PS50222">
    <property type="entry name" value="EF_HAND_2"/>
    <property type="match status" value="1"/>
</dbReference>
<dbReference type="InterPro" id="IPR002048">
    <property type="entry name" value="EF_hand_dom"/>
</dbReference>
<feature type="domain" description="EF-hand" evidence="2">
    <location>
        <begin position="143"/>
        <end position="178"/>
    </location>
</feature>
<keyword evidence="1" id="KW-0732">Signal</keyword>
<evidence type="ECO:0000313" key="3">
    <source>
        <dbReference type="EMBL" id="KAL3113154.1"/>
    </source>
</evidence>
<dbReference type="CDD" id="cd00051">
    <property type="entry name" value="EFh"/>
    <property type="match status" value="1"/>
</dbReference>
<feature type="chain" id="PRO_5044815668" description="EF-hand domain-containing protein" evidence="1">
    <location>
        <begin position="25"/>
        <end position="212"/>
    </location>
</feature>
<evidence type="ECO:0000313" key="4">
    <source>
        <dbReference type="Proteomes" id="UP001620626"/>
    </source>
</evidence>
<protein>
    <recommendedName>
        <fullName evidence="2">EF-hand domain-containing protein</fullName>
    </recommendedName>
</protein>
<dbReference type="SUPFAM" id="SSF47473">
    <property type="entry name" value="EF-hand"/>
    <property type="match status" value="1"/>
</dbReference>
<proteinExistence type="predicted"/>
<organism evidence="3 4">
    <name type="scientific">Heterodera trifolii</name>
    <dbReference type="NCBI Taxonomy" id="157864"/>
    <lineage>
        <taxon>Eukaryota</taxon>
        <taxon>Metazoa</taxon>
        <taxon>Ecdysozoa</taxon>
        <taxon>Nematoda</taxon>
        <taxon>Chromadorea</taxon>
        <taxon>Rhabditida</taxon>
        <taxon>Tylenchina</taxon>
        <taxon>Tylenchomorpha</taxon>
        <taxon>Tylenchoidea</taxon>
        <taxon>Heteroderidae</taxon>
        <taxon>Heteroderinae</taxon>
        <taxon>Heterodera</taxon>
    </lineage>
</organism>
<evidence type="ECO:0000256" key="1">
    <source>
        <dbReference type="SAM" id="SignalP"/>
    </source>
</evidence>
<name>A0ABD2LFI6_9BILA</name>